<keyword evidence="3" id="KW-1185">Reference proteome</keyword>
<reference evidence="2" key="1">
    <citation type="submission" date="2021-06" db="EMBL/GenBank/DDBJ databases">
        <authorList>
            <person name="Kallberg Y."/>
            <person name="Tangrot J."/>
            <person name="Rosling A."/>
        </authorList>
    </citation>
    <scope>NUCLEOTIDE SEQUENCE</scope>
    <source>
        <strain evidence="2">FL966</strain>
    </source>
</reference>
<protein>
    <submittedName>
        <fullName evidence="2">4470_t:CDS:1</fullName>
    </submittedName>
</protein>
<dbReference type="Proteomes" id="UP000789759">
    <property type="component" value="Unassembled WGS sequence"/>
</dbReference>
<evidence type="ECO:0000313" key="3">
    <source>
        <dbReference type="Proteomes" id="UP000789759"/>
    </source>
</evidence>
<name>A0A9N9H8L5_9GLOM</name>
<comment type="caution">
    <text evidence="2">The sequence shown here is derived from an EMBL/GenBank/DDBJ whole genome shotgun (WGS) entry which is preliminary data.</text>
</comment>
<organism evidence="2 3">
    <name type="scientific">Cetraspora pellucida</name>
    <dbReference type="NCBI Taxonomy" id="1433469"/>
    <lineage>
        <taxon>Eukaryota</taxon>
        <taxon>Fungi</taxon>
        <taxon>Fungi incertae sedis</taxon>
        <taxon>Mucoromycota</taxon>
        <taxon>Glomeromycotina</taxon>
        <taxon>Glomeromycetes</taxon>
        <taxon>Diversisporales</taxon>
        <taxon>Gigasporaceae</taxon>
        <taxon>Cetraspora</taxon>
    </lineage>
</organism>
<gene>
    <name evidence="2" type="ORF">CPELLU_LOCUS10091</name>
</gene>
<evidence type="ECO:0000313" key="2">
    <source>
        <dbReference type="EMBL" id="CAG8667282.1"/>
    </source>
</evidence>
<dbReference type="AlphaFoldDB" id="A0A9N9H8L5"/>
<accession>A0A9N9H8L5</accession>
<proteinExistence type="predicted"/>
<feature type="compositionally biased region" description="Acidic residues" evidence="1">
    <location>
        <begin position="50"/>
        <end position="67"/>
    </location>
</feature>
<sequence>FPDMINAEARFNSRLAQQNLNQNNDVLLDPIDNDLGEDDEEALMVNNEGIDNEEVDSDEISDEEIDSEGSYSE</sequence>
<feature type="non-terminal residue" evidence="2">
    <location>
        <position position="1"/>
    </location>
</feature>
<dbReference type="EMBL" id="CAJVQA010008143">
    <property type="protein sequence ID" value="CAG8667282.1"/>
    <property type="molecule type" value="Genomic_DNA"/>
</dbReference>
<evidence type="ECO:0000256" key="1">
    <source>
        <dbReference type="SAM" id="MobiDB-lite"/>
    </source>
</evidence>
<feature type="region of interest" description="Disordered" evidence="1">
    <location>
        <begin position="48"/>
        <end position="73"/>
    </location>
</feature>